<evidence type="ECO:0000313" key="3">
    <source>
        <dbReference type="Proteomes" id="UP000095280"/>
    </source>
</evidence>
<keyword evidence="2" id="KW-1133">Transmembrane helix</keyword>
<protein>
    <submittedName>
        <fullName evidence="4">Ig-like domain-containing protein</fullName>
    </submittedName>
</protein>
<proteinExistence type="predicted"/>
<keyword evidence="2" id="KW-0812">Transmembrane</keyword>
<evidence type="ECO:0000256" key="2">
    <source>
        <dbReference type="SAM" id="Phobius"/>
    </source>
</evidence>
<dbReference type="Proteomes" id="UP000095280">
    <property type="component" value="Unplaced"/>
</dbReference>
<dbReference type="AlphaFoldDB" id="A0A1I8G6I6"/>
<evidence type="ECO:0000313" key="4">
    <source>
        <dbReference type="WBParaSite" id="maker-uti_cns_0000896-snap-gene-0.6-mRNA-1"/>
    </source>
</evidence>
<dbReference type="WBParaSite" id="maker-uti_cns_0000896-snap-gene-0.6-mRNA-1">
    <property type="protein sequence ID" value="maker-uti_cns_0000896-snap-gene-0.6-mRNA-1"/>
    <property type="gene ID" value="maker-uti_cns_0000896-snap-gene-0.6"/>
</dbReference>
<evidence type="ECO:0000256" key="1">
    <source>
        <dbReference type="SAM" id="MobiDB-lite"/>
    </source>
</evidence>
<reference evidence="4" key="1">
    <citation type="submission" date="2016-11" db="UniProtKB">
        <authorList>
            <consortium name="WormBaseParasite"/>
        </authorList>
    </citation>
    <scope>IDENTIFICATION</scope>
</reference>
<sequence length="1056" mass="115740">GQWLAAAPVGSPVSAVGASSLPLELQLEDPCGASWEAFGSSDRWRPIGRGEAALTTFIRLLSESRYAVMRINMSLSSHLLFHRLGLFVSEDAQRSTSLFFLDSCSFDKAACWLSDSSGRIVSAPLVGSSSADANGIRTHKFEIKTLPNYHGKLLQCGLSTSHGAILLEKLLLWEVKVLHVSPVLVAGQLAKLSVFSDSLPEAQHRCSIERPGSQRRRHLTVLSTPCETAVDLGPEKFWLAGQTKLVQVISKRCSIWNVIHSCWLKLNGDAAVNTPLQKVQGEFNSTHELRVVEAMTRQNWQVLCSVSQSGVEHTDSESSLSSAPAVFSEASKSTLELALAYVGNSQSEVSVHAVDQNENQNALLPVYSINCSVAGDEASTELSSSNSSSTEWRALLKLRWNRSSVNVCCSSYQTYAGLTVFRSLQCKSLTQQPIGKDAQWDDRSARHHAANHYCVSGLTLSLRLDDFYHRDELIIPQLSDESEQSLMKRRISAFFLFSGYMCRQPLQWNGLLLHGRTAPMQLKETRNSFCLNCEPLTWRPGDRIGFSVSSCGSQTPGCSVRLADGSRREAQLLISRPGAGRIRVTHFEYFVEESDIPRTLTCWQGDPAALQIERKIALPMEAVLYRSLRKIFLEAEAQRFFPEPRIQCSIRAVTEQPLKVESQSRSVVKDNENRVLLSVRSRFSFHASLSMVGGRILCWVNLTGGENRVRSTVKIKLNHNITLISEPCQTAVDLGSSPHWEVGQTRHIAVTSSACSIWNVSHSCRLLQADGASPVPLRRVEQSSFSSAHQLQVSRSMAHQNWSVRCSVNQSGVVYDKAESLEQLRPPIFYPASIQVNGSIESSRLHLAVAASDARPPQVTLHKQSDANTWSFDSDGGPMNVFYRRQHLAASNITIYCTAHQVSTNGNLIFQSHSSKQIYVAESIGTTDLPSTQSVKAVESKGPFSTVYAFPLSHLLVASASVIAVIVMVGIASAGIAWRVSRSRLVALAAQRRGGGALQMQPLAAATSAGAGSSAYDYPSTNATVQGSRSHSEAGESNNIPSVYLVLTPSRRSQQQ</sequence>
<keyword evidence="2" id="KW-0472">Membrane</keyword>
<keyword evidence="3" id="KW-1185">Reference proteome</keyword>
<feature type="compositionally biased region" description="Polar residues" evidence="1">
    <location>
        <begin position="1019"/>
        <end position="1040"/>
    </location>
</feature>
<name>A0A1I8G6I6_9PLAT</name>
<organism evidence="3 4">
    <name type="scientific">Macrostomum lignano</name>
    <dbReference type="NCBI Taxonomy" id="282301"/>
    <lineage>
        <taxon>Eukaryota</taxon>
        <taxon>Metazoa</taxon>
        <taxon>Spiralia</taxon>
        <taxon>Lophotrochozoa</taxon>
        <taxon>Platyhelminthes</taxon>
        <taxon>Rhabditophora</taxon>
        <taxon>Macrostomorpha</taxon>
        <taxon>Macrostomida</taxon>
        <taxon>Macrostomidae</taxon>
        <taxon>Macrostomum</taxon>
    </lineage>
</organism>
<feature type="transmembrane region" description="Helical" evidence="2">
    <location>
        <begin position="955"/>
        <end position="978"/>
    </location>
</feature>
<accession>A0A1I8G6I6</accession>
<feature type="region of interest" description="Disordered" evidence="1">
    <location>
        <begin position="1018"/>
        <end position="1040"/>
    </location>
</feature>